<dbReference type="EMBL" id="QGQD01000043">
    <property type="protein sequence ID" value="TLD01254.1"/>
    <property type="molecule type" value="Genomic_DNA"/>
</dbReference>
<dbReference type="Proteomes" id="UP000306509">
    <property type="component" value="Unassembled WGS sequence"/>
</dbReference>
<evidence type="ECO:0000313" key="2">
    <source>
        <dbReference type="EMBL" id="TLD01254.1"/>
    </source>
</evidence>
<keyword evidence="1" id="KW-1133">Transmembrane helix</keyword>
<name>A0A4U8Q9Y3_9FIRM</name>
<evidence type="ECO:0000313" key="3">
    <source>
        <dbReference type="Proteomes" id="UP000306509"/>
    </source>
</evidence>
<protein>
    <submittedName>
        <fullName evidence="2">Uncharacterized protein</fullName>
    </submittedName>
</protein>
<evidence type="ECO:0000256" key="1">
    <source>
        <dbReference type="SAM" id="Phobius"/>
    </source>
</evidence>
<proteinExistence type="predicted"/>
<feature type="transmembrane region" description="Helical" evidence="1">
    <location>
        <begin position="12"/>
        <end position="32"/>
    </location>
</feature>
<comment type="caution">
    <text evidence="2">The sequence shown here is derived from an EMBL/GenBank/DDBJ whole genome shotgun (WGS) entry which is preliminary data.</text>
</comment>
<reference evidence="2 3" key="1">
    <citation type="journal article" date="2019" name="Anaerobe">
        <title>Detection of Robinsoniella peoriensis in multiple bone samples of a trauma patient.</title>
        <authorList>
            <person name="Schrottner P."/>
            <person name="Hartwich K."/>
            <person name="Bunk B."/>
            <person name="Schober I."/>
            <person name="Helbig S."/>
            <person name="Rudolph W.W."/>
            <person name="Gunzer F."/>
        </authorList>
    </citation>
    <scope>NUCLEOTIDE SEQUENCE [LARGE SCALE GENOMIC DNA]</scope>
    <source>
        <strain evidence="2 3">DSM 106044</strain>
    </source>
</reference>
<feature type="transmembrane region" description="Helical" evidence="1">
    <location>
        <begin position="38"/>
        <end position="57"/>
    </location>
</feature>
<keyword evidence="3" id="KW-1185">Reference proteome</keyword>
<keyword evidence="1" id="KW-0472">Membrane</keyword>
<accession>A0A4U8Q9Y3</accession>
<dbReference type="RefSeq" id="WP_047833858.1">
    <property type="nucleotide sequence ID" value="NZ_QGQD01000043.1"/>
</dbReference>
<dbReference type="STRING" id="180332.GCA_000797495_04982"/>
<organism evidence="2 3">
    <name type="scientific">Robinsoniella peoriensis</name>
    <dbReference type="NCBI Taxonomy" id="180332"/>
    <lineage>
        <taxon>Bacteria</taxon>
        <taxon>Bacillati</taxon>
        <taxon>Bacillota</taxon>
        <taxon>Clostridia</taxon>
        <taxon>Lachnospirales</taxon>
        <taxon>Lachnospiraceae</taxon>
        <taxon>Robinsoniella</taxon>
    </lineage>
</organism>
<gene>
    <name evidence="2" type="ORF">DSM106044_02046</name>
</gene>
<dbReference type="AlphaFoldDB" id="A0A4U8Q9Y3"/>
<keyword evidence="1" id="KW-0812">Transmembrane</keyword>
<sequence>MMNENPKIKLLNIGSMFILTSNLIRMVNFTFFPEELSHFISGLGTGLILTAAFFLIISPRTVCRIKSWKKSLSKVLLRRSL</sequence>